<keyword evidence="3" id="KW-1185">Reference proteome</keyword>
<keyword evidence="1" id="KW-0732">Signal</keyword>
<evidence type="ECO:0000256" key="1">
    <source>
        <dbReference type="SAM" id="SignalP"/>
    </source>
</evidence>
<feature type="chain" id="PRO_5011587890" description="Lipocalin-like domain-containing protein" evidence="1">
    <location>
        <begin position="25"/>
        <end position="162"/>
    </location>
</feature>
<evidence type="ECO:0008006" key="4">
    <source>
        <dbReference type="Google" id="ProtNLM"/>
    </source>
</evidence>
<dbReference type="PROSITE" id="PS51257">
    <property type="entry name" value="PROKAR_LIPOPROTEIN"/>
    <property type="match status" value="1"/>
</dbReference>
<evidence type="ECO:0000313" key="2">
    <source>
        <dbReference type="EMBL" id="SEK91470.1"/>
    </source>
</evidence>
<reference evidence="2 3" key="1">
    <citation type="submission" date="2016-10" db="EMBL/GenBank/DDBJ databases">
        <authorList>
            <person name="de Groot N.N."/>
        </authorList>
    </citation>
    <scope>NUCLEOTIDE SEQUENCE [LARGE SCALE GENOMIC DNA]</scope>
    <source>
        <strain evidence="2 3">DSM 21039</strain>
    </source>
</reference>
<accession>A0A1H7KY39</accession>
<feature type="signal peptide" evidence="1">
    <location>
        <begin position="1"/>
        <end position="24"/>
    </location>
</feature>
<gene>
    <name evidence="2" type="ORF">SAMN04488505_1011127</name>
</gene>
<dbReference type="RefSeq" id="WP_089907275.1">
    <property type="nucleotide sequence ID" value="NZ_FOBB01000001.1"/>
</dbReference>
<proteinExistence type="predicted"/>
<evidence type="ECO:0000313" key="3">
    <source>
        <dbReference type="Proteomes" id="UP000198984"/>
    </source>
</evidence>
<dbReference type="EMBL" id="FOBB01000001">
    <property type="protein sequence ID" value="SEK91470.1"/>
    <property type="molecule type" value="Genomic_DNA"/>
</dbReference>
<dbReference type="OrthoDB" id="678497at2"/>
<protein>
    <recommendedName>
        <fullName evidence="4">Lipocalin-like domain-containing protein</fullName>
    </recommendedName>
</protein>
<dbReference type="STRING" id="573321.SAMN04488505_1011127"/>
<sequence length="162" mass="18205">MKKFYGGLSLITFIVMLSALQVSVVSCTKESTVIQKDTMVNMQIITANPWKIQEIRGLKGTNVTLYYLRGATGNTDNFDNEYIVFNTDKTGTYTDNNGGKSNLTWDFTTSDNSRIAYTVSFPGNTITITWGNLSFKDGRLKYEEYYTNAGVNVHSYGIRIPK</sequence>
<dbReference type="Proteomes" id="UP000198984">
    <property type="component" value="Unassembled WGS sequence"/>
</dbReference>
<dbReference type="AlphaFoldDB" id="A0A1H7KY39"/>
<organism evidence="2 3">
    <name type="scientific">Chitinophaga rupis</name>
    <dbReference type="NCBI Taxonomy" id="573321"/>
    <lineage>
        <taxon>Bacteria</taxon>
        <taxon>Pseudomonadati</taxon>
        <taxon>Bacteroidota</taxon>
        <taxon>Chitinophagia</taxon>
        <taxon>Chitinophagales</taxon>
        <taxon>Chitinophagaceae</taxon>
        <taxon>Chitinophaga</taxon>
    </lineage>
</organism>
<name>A0A1H7KY39_9BACT</name>